<dbReference type="Pfam" id="PF01261">
    <property type="entry name" value="AP_endonuc_2"/>
    <property type="match status" value="1"/>
</dbReference>
<dbReference type="PANTHER" id="PTHR12110:SF53">
    <property type="entry name" value="BLR5974 PROTEIN"/>
    <property type="match status" value="1"/>
</dbReference>
<organism evidence="2 3">
    <name type="scientific">Poseidonocella pacifica</name>
    <dbReference type="NCBI Taxonomy" id="871651"/>
    <lineage>
        <taxon>Bacteria</taxon>
        <taxon>Pseudomonadati</taxon>
        <taxon>Pseudomonadota</taxon>
        <taxon>Alphaproteobacteria</taxon>
        <taxon>Rhodobacterales</taxon>
        <taxon>Roseobacteraceae</taxon>
        <taxon>Poseidonocella</taxon>
    </lineage>
</organism>
<dbReference type="PANTHER" id="PTHR12110">
    <property type="entry name" value="HYDROXYPYRUVATE ISOMERASE"/>
    <property type="match status" value="1"/>
</dbReference>
<dbReference type="InterPro" id="IPR013022">
    <property type="entry name" value="Xyl_isomerase-like_TIM-brl"/>
</dbReference>
<proteinExistence type="predicted"/>
<sequence>MAKPLISVFTKPWTDELPALAEKLAGLGFEGVELAVRPGYQVVPENVAADLPRAVKILAEYGLKTPSIAGEIDEATIAACGDAGVGTIRICAPIDLARGYRASIDEYRRCFDALLPALEKNGVSIGVQNHYGNMVGSAVGLAHLLAGYDPKLVCAVLDMGHCAVDGEPVQMAVDIARPHMSGLVNFKSACHLRANGPELEAEYVVHWTTHDHGGYNWGELVQELHRTGFDGTFCMPAEYSEQAGRTGQRMGDDVIPFLKRDLAHLKRLIAETYA</sequence>
<dbReference type="AlphaFoldDB" id="A0A1I0VCV5"/>
<reference evidence="2 3" key="1">
    <citation type="submission" date="2016-10" db="EMBL/GenBank/DDBJ databases">
        <authorList>
            <person name="de Groot N.N."/>
        </authorList>
    </citation>
    <scope>NUCLEOTIDE SEQUENCE [LARGE SCALE GENOMIC DNA]</scope>
    <source>
        <strain evidence="2 3">DSM 29316</strain>
    </source>
</reference>
<dbReference type="Proteomes" id="UP000198796">
    <property type="component" value="Unassembled WGS sequence"/>
</dbReference>
<dbReference type="GO" id="GO:0016853">
    <property type="term" value="F:isomerase activity"/>
    <property type="evidence" value="ECO:0007669"/>
    <property type="project" value="UniProtKB-KW"/>
</dbReference>
<feature type="domain" description="Xylose isomerase-like TIM barrel" evidence="1">
    <location>
        <begin position="22"/>
        <end position="238"/>
    </location>
</feature>
<dbReference type="OrthoDB" id="104997at2"/>
<evidence type="ECO:0000313" key="3">
    <source>
        <dbReference type="Proteomes" id="UP000198796"/>
    </source>
</evidence>
<accession>A0A1I0VCV5</accession>
<protein>
    <submittedName>
        <fullName evidence="2">Sugar phosphate isomerase/epimerase</fullName>
    </submittedName>
</protein>
<name>A0A1I0VCV5_9RHOB</name>
<dbReference type="InterPro" id="IPR050312">
    <property type="entry name" value="IolE/XylAMocC-like"/>
</dbReference>
<evidence type="ECO:0000313" key="2">
    <source>
        <dbReference type="EMBL" id="SFA74161.1"/>
    </source>
</evidence>
<dbReference type="InterPro" id="IPR036237">
    <property type="entry name" value="Xyl_isomerase-like_sf"/>
</dbReference>
<dbReference type="Gene3D" id="3.20.20.150">
    <property type="entry name" value="Divalent-metal-dependent TIM barrel enzymes"/>
    <property type="match status" value="1"/>
</dbReference>
<dbReference type="RefSeq" id="WP_092060297.1">
    <property type="nucleotide sequence ID" value="NZ_FOJU01000001.1"/>
</dbReference>
<gene>
    <name evidence="2" type="ORF">SAMN05421688_0524</name>
</gene>
<evidence type="ECO:0000259" key="1">
    <source>
        <dbReference type="Pfam" id="PF01261"/>
    </source>
</evidence>
<keyword evidence="2" id="KW-0413">Isomerase</keyword>
<dbReference type="SUPFAM" id="SSF51658">
    <property type="entry name" value="Xylose isomerase-like"/>
    <property type="match status" value="1"/>
</dbReference>
<keyword evidence="3" id="KW-1185">Reference proteome</keyword>
<dbReference type="EMBL" id="FOJU01000001">
    <property type="protein sequence ID" value="SFA74161.1"/>
    <property type="molecule type" value="Genomic_DNA"/>
</dbReference>
<dbReference type="STRING" id="871651.SAMN05421688_0524"/>